<gene>
    <name evidence="2" type="ORF">WPS_03480</name>
</gene>
<dbReference type="InterPro" id="IPR025289">
    <property type="entry name" value="DUF4081"/>
</dbReference>
<name>A0AAN1XSM5_UNVUL</name>
<organism evidence="2 3">
    <name type="scientific">Vulcanimicrobium alpinum</name>
    <dbReference type="NCBI Taxonomy" id="3016050"/>
    <lineage>
        <taxon>Bacteria</taxon>
        <taxon>Bacillati</taxon>
        <taxon>Vulcanimicrobiota</taxon>
        <taxon>Vulcanimicrobiia</taxon>
        <taxon>Vulcanimicrobiales</taxon>
        <taxon>Vulcanimicrobiaceae</taxon>
        <taxon>Vulcanimicrobium</taxon>
    </lineage>
</organism>
<evidence type="ECO:0000259" key="1">
    <source>
        <dbReference type="PROSITE" id="PS51186"/>
    </source>
</evidence>
<dbReference type="Pfam" id="PF00583">
    <property type="entry name" value="Acetyltransf_1"/>
    <property type="match status" value="1"/>
</dbReference>
<dbReference type="EMBL" id="AP025523">
    <property type="protein sequence ID" value="BDE05072.1"/>
    <property type="molecule type" value="Genomic_DNA"/>
</dbReference>
<dbReference type="PROSITE" id="PS51186">
    <property type="entry name" value="GNAT"/>
    <property type="match status" value="1"/>
</dbReference>
<dbReference type="GO" id="GO:0016747">
    <property type="term" value="F:acyltransferase activity, transferring groups other than amino-acyl groups"/>
    <property type="evidence" value="ECO:0007669"/>
    <property type="project" value="InterPro"/>
</dbReference>
<dbReference type="KEGG" id="vab:WPS_03480"/>
<dbReference type="AlphaFoldDB" id="A0AAN1XSM5"/>
<evidence type="ECO:0000313" key="2">
    <source>
        <dbReference type="EMBL" id="BDE05072.1"/>
    </source>
</evidence>
<evidence type="ECO:0000313" key="3">
    <source>
        <dbReference type="Proteomes" id="UP001317532"/>
    </source>
</evidence>
<protein>
    <submittedName>
        <fullName evidence="2">Acetyltransferase</fullName>
    </submittedName>
</protein>
<dbReference type="RefSeq" id="WP_317996139.1">
    <property type="nucleotide sequence ID" value="NZ_AP025523.1"/>
</dbReference>
<dbReference type="Proteomes" id="UP001317532">
    <property type="component" value="Chromosome"/>
</dbReference>
<sequence length="249" mass="27373">MFLQWLLEGGRGPGMPDEIVANRNARGELTGLVYYGAQLIVAADDAAAIDAIAVETRKHPGLRSFVGPKDVVDALWDRVRSWHAAPTLVRTVQPLYVLEPRALHDSGRDVDVRRARDDEADLVAEHSARMILDELGYDPRANRGSFVASVRRAIAAGAWWVWVVDGDLRFQCNVGPRSAATAQVQGVWTPPEQRGHGYATLALAAAARRLFATETTLSLYVNDFNAPAIALYERLGFTRAGTFTTYLFP</sequence>
<dbReference type="Pfam" id="PF13312">
    <property type="entry name" value="DUF4081"/>
    <property type="match status" value="1"/>
</dbReference>
<dbReference type="Gene3D" id="3.40.630.30">
    <property type="match status" value="1"/>
</dbReference>
<feature type="domain" description="N-acetyltransferase" evidence="1">
    <location>
        <begin position="110"/>
        <end position="249"/>
    </location>
</feature>
<proteinExistence type="predicted"/>
<keyword evidence="3" id="KW-1185">Reference proteome</keyword>
<accession>A0AAN1XSM5</accession>
<dbReference type="SUPFAM" id="SSF55729">
    <property type="entry name" value="Acyl-CoA N-acyltransferases (Nat)"/>
    <property type="match status" value="1"/>
</dbReference>
<dbReference type="InterPro" id="IPR000182">
    <property type="entry name" value="GNAT_dom"/>
</dbReference>
<dbReference type="InterPro" id="IPR016181">
    <property type="entry name" value="Acyl_CoA_acyltransferase"/>
</dbReference>
<reference evidence="2 3" key="1">
    <citation type="journal article" date="2022" name="ISME Commun">
        <title>Vulcanimicrobium alpinus gen. nov. sp. nov., the first cultivated representative of the candidate phylum 'Eremiobacterota', is a metabolically versatile aerobic anoxygenic phototroph.</title>
        <authorList>
            <person name="Yabe S."/>
            <person name="Muto K."/>
            <person name="Abe K."/>
            <person name="Yokota A."/>
            <person name="Staudigel H."/>
            <person name="Tebo B.M."/>
        </authorList>
    </citation>
    <scope>NUCLEOTIDE SEQUENCE [LARGE SCALE GENOMIC DNA]</scope>
    <source>
        <strain evidence="2 3">WC8-2</strain>
    </source>
</reference>